<evidence type="ECO:0000256" key="9">
    <source>
        <dbReference type="ARBA" id="ARBA00016549"/>
    </source>
</evidence>
<evidence type="ECO:0000256" key="2">
    <source>
        <dbReference type="ARBA" id="ARBA00001946"/>
    </source>
</evidence>
<dbReference type="NCBIfam" id="TIGR02798">
    <property type="entry name" value="ligK_PcmE"/>
    <property type="match status" value="1"/>
</dbReference>
<dbReference type="NCBIfam" id="NF006731">
    <property type="entry name" value="PRK09262.1"/>
    <property type="match status" value="1"/>
</dbReference>
<evidence type="ECO:0000313" key="19">
    <source>
        <dbReference type="EMBL" id="NMH91986.1"/>
    </source>
</evidence>
<evidence type="ECO:0000313" key="20">
    <source>
        <dbReference type="Proteomes" id="UP000586918"/>
    </source>
</evidence>
<evidence type="ECO:0000256" key="15">
    <source>
        <dbReference type="ARBA" id="ARBA00032305"/>
    </source>
</evidence>
<dbReference type="RefSeq" id="WP_169412607.1">
    <property type="nucleotide sequence ID" value="NZ_JAAXKZ010000029.1"/>
</dbReference>
<dbReference type="GO" id="GO:0046395">
    <property type="term" value="P:carboxylic acid catabolic process"/>
    <property type="evidence" value="ECO:0007669"/>
    <property type="project" value="UniProtKB-ARBA"/>
</dbReference>
<comment type="cofactor">
    <cofactor evidence="2 18">
        <name>Mg(2+)</name>
        <dbReference type="ChEBI" id="CHEBI:18420"/>
    </cofactor>
</comment>
<evidence type="ECO:0000256" key="16">
    <source>
        <dbReference type="ARBA" id="ARBA00047973"/>
    </source>
</evidence>
<evidence type="ECO:0000256" key="13">
    <source>
        <dbReference type="ARBA" id="ARBA00025046"/>
    </source>
</evidence>
<evidence type="ECO:0000256" key="7">
    <source>
        <dbReference type="ARBA" id="ARBA00012213"/>
    </source>
</evidence>
<dbReference type="FunFam" id="3.50.30.40:FF:000002">
    <property type="entry name" value="4-carboxy-4-hydroxy-2-oxoadipate aldolase/oxaloacetate decarboxylase"/>
    <property type="match status" value="1"/>
</dbReference>
<comment type="similarity">
    <text evidence="17">Belongs to the LigK/PcmE family.</text>
</comment>
<dbReference type="Gene3D" id="3.50.30.40">
    <property type="entry name" value="Ribonuclease E inhibitor RraA/RraA-like"/>
    <property type="match status" value="1"/>
</dbReference>
<accession>A0A848DHE6</accession>
<dbReference type="InterPro" id="IPR036704">
    <property type="entry name" value="RraA/RraA-like_sf"/>
</dbReference>
<proteinExistence type="inferred from homology"/>
<comment type="function">
    <text evidence="13">Catalyzes the aldol cleavage of 4-hydroxy-4-methyl-2-oxoglutarate (HMG) into 2 molecules of pyruvate. Also contains a secondary oxaloacetate (OAA) decarboxylase activity due to the common pyruvate enolate transition state formed following C-C bond cleavage in the retro-aldol and decarboxylation reactions.</text>
</comment>
<dbReference type="GO" id="GO:0046872">
    <property type="term" value="F:metal ion binding"/>
    <property type="evidence" value="ECO:0007669"/>
    <property type="project" value="UniProtKB-KW"/>
</dbReference>
<evidence type="ECO:0000256" key="18">
    <source>
        <dbReference type="PIRSR" id="PIRSR605493-1"/>
    </source>
</evidence>
<reference evidence="19 20" key="1">
    <citation type="submission" date="2020-04" db="EMBL/GenBank/DDBJ databases">
        <authorList>
            <person name="Klaysubun C."/>
            <person name="Duangmal K."/>
            <person name="Lipun K."/>
        </authorList>
    </citation>
    <scope>NUCLEOTIDE SEQUENCE [LARGE SCALE GENOMIC DNA]</scope>
    <source>
        <strain evidence="19 20">DSM 45300</strain>
    </source>
</reference>
<evidence type="ECO:0000256" key="8">
    <source>
        <dbReference type="ARBA" id="ARBA00012947"/>
    </source>
</evidence>
<comment type="similarity">
    <text evidence="4">Belongs to the class II aldolase/RraA-like family.</text>
</comment>
<gene>
    <name evidence="19" type="ORF">HF519_10470</name>
</gene>
<evidence type="ECO:0000256" key="11">
    <source>
        <dbReference type="ARBA" id="ARBA00022842"/>
    </source>
</evidence>
<protein>
    <recommendedName>
        <fullName evidence="9">Putative 4-hydroxy-4-methyl-2-oxoglutarate aldolase</fullName>
        <ecNumber evidence="8">4.1.1.112</ecNumber>
        <ecNumber evidence="7">4.1.3.17</ecNumber>
    </recommendedName>
    <alternativeName>
        <fullName evidence="15">Oxaloacetate decarboxylase</fullName>
    </alternativeName>
    <alternativeName>
        <fullName evidence="14">RraA-like protein</fullName>
    </alternativeName>
</protein>
<dbReference type="EC" id="4.1.3.17" evidence="7"/>
<feature type="binding site" evidence="18">
    <location>
        <position position="128"/>
    </location>
    <ligand>
        <name>substrate</name>
    </ligand>
</feature>
<evidence type="ECO:0000256" key="5">
    <source>
        <dbReference type="ARBA" id="ARBA00011233"/>
    </source>
</evidence>
<evidence type="ECO:0000256" key="4">
    <source>
        <dbReference type="ARBA" id="ARBA00008621"/>
    </source>
</evidence>
<name>A0A848DHE6_9PSEU</name>
<comment type="catalytic activity">
    <reaction evidence="1">
        <text>4-hydroxy-4-methyl-2-oxoglutarate = 2 pyruvate</text>
        <dbReference type="Rhea" id="RHEA:22748"/>
        <dbReference type="ChEBI" id="CHEBI:15361"/>
        <dbReference type="ChEBI" id="CHEBI:58276"/>
        <dbReference type="EC" id="4.1.3.17"/>
    </reaction>
</comment>
<comment type="subunit">
    <text evidence="5">Homotrimer.</text>
</comment>
<dbReference type="InterPro" id="IPR005493">
    <property type="entry name" value="RraA/RraA-like"/>
</dbReference>
<comment type="catalytic activity">
    <reaction evidence="16">
        <text>oxaloacetate + H(+) = pyruvate + CO2</text>
        <dbReference type="Rhea" id="RHEA:15641"/>
        <dbReference type="ChEBI" id="CHEBI:15361"/>
        <dbReference type="ChEBI" id="CHEBI:15378"/>
        <dbReference type="ChEBI" id="CHEBI:16452"/>
        <dbReference type="ChEBI" id="CHEBI:16526"/>
        <dbReference type="EC" id="4.1.1.112"/>
    </reaction>
</comment>
<dbReference type="GO" id="GO:0008948">
    <property type="term" value="F:oxaloacetate decarboxylase activity"/>
    <property type="evidence" value="ECO:0007669"/>
    <property type="project" value="UniProtKB-EC"/>
</dbReference>
<dbReference type="CDD" id="cd16841">
    <property type="entry name" value="RraA_family"/>
    <property type="match status" value="1"/>
</dbReference>
<dbReference type="EMBL" id="JAAXKZ010000029">
    <property type="protein sequence ID" value="NMH91986.1"/>
    <property type="molecule type" value="Genomic_DNA"/>
</dbReference>
<evidence type="ECO:0000256" key="14">
    <source>
        <dbReference type="ARBA" id="ARBA00030169"/>
    </source>
</evidence>
<evidence type="ECO:0000256" key="17">
    <source>
        <dbReference type="ARBA" id="ARBA00061585"/>
    </source>
</evidence>
<dbReference type="AlphaFoldDB" id="A0A848DHE6"/>
<dbReference type="PANTHER" id="PTHR33254:SF16">
    <property type="entry name" value="BLR3842 PROTEIN"/>
    <property type="match status" value="1"/>
</dbReference>
<comment type="caution">
    <text evidence="19">The sequence shown here is derived from an EMBL/GenBank/DDBJ whole genome shotgun (WGS) entry which is preliminary data.</text>
</comment>
<dbReference type="Proteomes" id="UP000586918">
    <property type="component" value="Unassembled WGS sequence"/>
</dbReference>
<evidence type="ECO:0000256" key="6">
    <source>
        <dbReference type="ARBA" id="ARBA00011643"/>
    </source>
</evidence>
<dbReference type="EC" id="4.1.1.112" evidence="8"/>
<dbReference type="GO" id="GO:0047443">
    <property type="term" value="F:4-hydroxy-4-methyl-2-oxoglutarate aldolase activity"/>
    <property type="evidence" value="ECO:0007669"/>
    <property type="project" value="UniProtKB-EC"/>
</dbReference>
<evidence type="ECO:0000256" key="3">
    <source>
        <dbReference type="ARBA" id="ARBA00001968"/>
    </source>
</evidence>
<dbReference type="GO" id="GO:0032787">
    <property type="term" value="P:monocarboxylic acid metabolic process"/>
    <property type="evidence" value="ECO:0007669"/>
    <property type="project" value="UniProtKB-ARBA"/>
</dbReference>
<dbReference type="SUPFAM" id="SSF89562">
    <property type="entry name" value="RraA-like"/>
    <property type="match status" value="1"/>
</dbReference>
<evidence type="ECO:0000256" key="12">
    <source>
        <dbReference type="ARBA" id="ARBA00023239"/>
    </source>
</evidence>
<feature type="binding site" evidence="18">
    <location>
        <position position="129"/>
    </location>
    <ligand>
        <name>Mg(2+)</name>
        <dbReference type="ChEBI" id="CHEBI:18420"/>
    </ligand>
</feature>
<keyword evidence="20" id="KW-1185">Reference proteome</keyword>
<sequence length="248" mass="25997">MSERASESSAQRRHVIVRTNRRPDAEAVEVLGRVGVATAHEAMGRRGLTHPVLRPIYPGARIAGRAVTVLSQPGDNLMIHACIEQCRPGDVLVVTTTSPSTDGMFGELFATQLAARGVLGLVIDAGVRDVADLTALGFPAWSRAVSAQGTVKATPGSVNVPVVVAGAYVRPGDVVVADDDGVLIVPREEASAVAAASVAREANEQEKREKFQAGVLGLDVYGMRATLERLGVTYVDEPGDETVPLPSA</sequence>
<dbReference type="InterPro" id="IPR014165">
    <property type="entry name" value="LigK_PcmE"/>
</dbReference>
<keyword evidence="12" id="KW-0456">Lyase</keyword>
<dbReference type="Pfam" id="PF03737">
    <property type="entry name" value="RraA-like"/>
    <property type="match status" value="1"/>
</dbReference>
<organism evidence="19 20">
    <name type="scientific">Pseudonocardia bannensis</name>
    <dbReference type="NCBI Taxonomy" id="630973"/>
    <lineage>
        <taxon>Bacteria</taxon>
        <taxon>Bacillati</taxon>
        <taxon>Actinomycetota</taxon>
        <taxon>Actinomycetes</taxon>
        <taxon>Pseudonocardiales</taxon>
        <taxon>Pseudonocardiaceae</taxon>
        <taxon>Pseudonocardia</taxon>
    </lineage>
</organism>
<comment type="subunit">
    <text evidence="6">Homohexamer.</text>
</comment>
<evidence type="ECO:0000256" key="10">
    <source>
        <dbReference type="ARBA" id="ARBA00022723"/>
    </source>
</evidence>
<keyword evidence="10 18" id="KW-0479">Metal-binding</keyword>
<dbReference type="PANTHER" id="PTHR33254">
    <property type="entry name" value="4-HYDROXY-4-METHYL-2-OXOGLUTARATE ALDOLASE 3-RELATED"/>
    <property type="match status" value="1"/>
</dbReference>
<evidence type="ECO:0000256" key="1">
    <source>
        <dbReference type="ARBA" id="ARBA00001342"/>
    </source>
</evidence>
<dbReference type="GO" id="GO:0019336">
    <property type="term" value="P:phenol-containing compound catabolic process"/>
    <property type="evidence" value="ECO:0007669"/>
    <property type="project" value="UniProtKB-ARBA"/>
</dbReference>
<keyword evidence="11 18" id="KW-0460">Magnesium</keyword>
<comment type="cofactor">
    <cofactor evidence="3">
        <name>a divalent metal cation</name>
        <dbReference type="ChEBI" id="CHEBI:60240"/>
    </cofactor>
</comment>